<keyword evidence="5" id="KW-0804">Transcription</keyword>
<evidence type="ECO:0000259" key="7">
    <source>
        <dbReference type="Pfam" id="PF23121"/>
    </source>
</evidence>
<evidence type="ECO:0000313" key="8">
    <source>
        <dbReference type="EMBL" id="KAG6420562.1"/>
    </source>
</evidence>
<dbReference type="Proteomes" id="UP000298416">
    <property type="component" value="Unassembled WGS sequence"/>
</dbReference>
<evidence type="ECO:0000256" key="3">
    <source>
        <dbReference type="ARBA" id="ARBA00022833"/>
    </source>
</evidence>
<evidence type="ECO:0000313" key="9">
    <source>
        <dbReference type="Proteomes" id="UP000298416"/>
    </source>
</evidence>
<proteinExistence type="predicted"/>
<keyword evidence="9" id="KW-1185">Reference proteome</keyword>
<keyword evidence="2" id="KW-0863">Zinc-finger</keyword>
<dbReference type="EMBL" id="PNBA02000006">
    <property type="protein sequence ID" value="KAG6420562.1"/>
    <property type="molecule type" value="Genomic_DNA"/>
</dbReference>
<protein>
    <recommendedName>
        <fullName evidence="7">AIPP2-like SPOC-like domain-containing protein</fullName>
    </recommendedName>
</protein>
<evidence type="ECO:0000256" key="5">
    <source>
        <dbReference type="ARBA" id="ARBA00023163"/>
    </source>
</evidence>
<dbReference type="GO" id="GO:0140566">
    <property type="term" value="F:histone reader activity"/>
    <property type="evidence" value="ECO:0007669"/>
    <property type="project" value="InterPro"/>
</dbReference>
<keyword evidence="1" id="KW-0479">Metal-binding</keyword>
<dbReference type="GO" id="GO:0008270">
    <property type="term" value="F:zinc ion binding"/>
    <property type="evidence" value="ECO:0007669"/>
    <property type="project" value="UniProtKB-KW"/>
</dbReference>
<gene>
    <name evidence="8" type="ORF">SASPL_117095</name>
</gene>
<evidence type="ECO:0000256" key="4">
    <source>
        <dbReference type="ARBA" id="ARBA00023015"/>
    </source>
</evidence>
<organism evidence="8">
    <name type="scientific">Salvia splendens</name>
    <name type="common">Scarlet sage</name>
    <dbReference type="NCBI Taxonomy" id="180675"/>
    <lineage>
        <taxon>Eukaryota</taxon>
        <taxon>Viridiplantae</taxon>
        <taxon>Streptophyta</taxon>
        <taxon>Embryophyta</taxon>
        <taxon>Tracheophyta</taxon>
        <taxon>Spermatophyta</taxon>
        <taxon>Magnoliopsida</taxon>
        <taxon>eudicotyledons</taxon>
        <taxon>Gunneridae</taxon>
        <taxon>Pentapetalae</taxon>
        <taxon>asterids</taxon>
        <taxon>lamiids</taxon>
        <taxon>Lamiales</taxon>
        <taxon>Lamiaceae</taxon>
        <taxon>Nepetoideae</taxon>
        <taxon>Mentheae</taxon>
        <taxon>Salviinae</taxon>
        <taxon>Salvia</taxon>
        <taxon>Salvia subgen. Calosphace</taxon>
        <taxon>core Calosphace</taxon>
    </lineage>
</organism>
<dbReference type="InterPro" id="IPR049914">
    <property type="entry name" value="PHD1-3/5-6"/>
</dbReference>
<name>A0A8X8XXN6_SALSN</name>
<keyword evidence="3" id="KW-0862">Zinc</keyword>
<dbReference type="PANTHER" id="PTHR33304:SF18">
    <property type="entry name" value="CHROMATIN REGULATOR PHD FAMILY-RELATED"/>
    <property type="match status" value="1"/>
</dbReference>
<evidence type="ECO:0000256" key="6">
    <source>
        <dbReference type="SAM" id="MobiDB-lite"/>
    </source>
</evidence>
<evidence type="ECO:0000256" key="1">
    <source>
        <dbReference type="ARBA" id="ARBA00022723"/>
    </source>
</evidence>
<dbReference type="Pfam" id="PF23121">
    <property type="entry name" value="SPOC_AIPP2"/>
    <property type="match status" value="1"/>
</dbReference>
<keyword evidence="4" id="KW-0805">Transcription regulation</keyword>
<evidence type="ECO:0000256" key="2">
    <source>
        <dbReference type="ARBA" id="ARBA00022771"/>
    </source>
</evidence>
<feature type="domain" description="AIPP2-like SPOC-like" evidence="7">
    <location>
        <begin position="67"/>
        <end position="201"/>
    </location>
</feature>
<dbReference type="InterPro" id="IPR056280">
    <property type="entry name" value="AIPP2-like_SPOC"/>
</dbReference>
<sequence>MENTSDSECQLKASSRKRTSYFSDEESSTDKSNKNQSRKRYSAGIGDYNPNHHRIEQHAQPLIRAAWAGRFLVYSYVEFTCETFEGLKGCVSSRACAAVRSAAERLPATIKWKKVPRASVWPKSFERKGGPTDDDIALFFFPSVTKHETGYDSLMFDLIRKDAALTVPLMGSHTELLLFTSVDLPLLFTRFQGSLYLWGVFRGDQPCYY</sequence>
<reference evidence="8" key="1">
    <citation type="submission" date="2018-01" db="EMBL/GenBank/DDBJ databases">
        <authorList>
            <person name="Mao J.F."/>
        </authorList>
    </citation>
    <scope>NUCLEOTIDE SEQUENCE</scope>
    <source>
        <strain evidence="8">Huo1</strain>
        <tissue evidence="8">Leaf</tissue>
    </source>
</reference>
<comment type="caution">
    <text evidence="8">The sequence shown here is derived from an EMBL/GenBank/DDBJ whole genome shotgun (WGS) entry which is preliminary data.</text>
</comment>
<dbReference type="GO" id="GO:0034244">
    <property type="term" value="P:negative regulation of transcription elongation by RNA polymerase II"/>
    <property type="evidence" value="ECO:0007669"/>
    <property type="project" value="InterPro"/>
</dbReference>
<reference evidence="8" key="2">
    <citation type="submission" date="2020-08" db="EMBL/GenBank/DDBJ databases">
        <title>Plant Genome Project.</title>
        <authorList>
            <person name="Zhang R.-G."/>
        </authorList>
    </citation>
    <scope>NUCLEOTIDE SEQUENCE</scope>
    <source>
        <strain evidence="8">Huo1</strain>
        <tissue evidence="8">Leaf</tissue>
    </source>
</reference>
<feature type="region of interest" description="Disordered" evidence="6">
    <location>
        <begin position="1"/>
        <end position="52"/>
    </location>
</feature>
<accession>A0A8X8XXN6</accession>
<dbReference type="AlphaFoldDB" id="A0A8X8XXN6"/>
<dbReference type="PANTHER" id="PTHR33304">
    <property type="match status" value="1"/>
</dbReference>